<name>A0A0L0K863_9ACTN</name>
<dbReference type="OrthoDB" id="4173390at2"/>
<dbReference type="AlphaFoldDB" id="A0A0L0K863"/>
<dbReference type="Proteomes" id="UP000037151">
    <property type="component" value="Unassembled WGS sequence"/>
</dbReference>
<organism evidence="1 2">
    <name type="scientific">Streptomyces acidiscabies</name>
    <dbReference type="NCBI Taxonomy" id="42234"/>
    <lineage>
        <taxon>Bacteria</taxon>
        <taxon>Bacillati</taxon>
        <taxon>Actinomycetota</taxon>
        <taxon>Actinomycetes</taxon>
        <taxon>Kitasatosporales</taxon>
        <taxon>Streptomycetaceae</taxon>
        <taxon>Streptomyces</taxon>
    </lineage>
</organism>
<accession>A0A0L0K863</accession>
<dbReference type="EMBL" id="JPPY01000120">
    <property type="protein sequence ID" value="KND33830.1"/>
    <property type="molecule type" value="Genomic_DNA"/>
</dbReference>
<comment type="caution">
    <text evidence="1">The sequence shown here is derived from an EMBL/GenBank/DDBJ whole genome shotgun (WGS) entry which is preliminary data.</text>
</comment>
<dbReference type="RefSeq" id="WP_050371587.1">
    <property type="nucleotide sequence ID" value="NZ_KQ257821.1"/>
</dbReference>
<dbReference type="InterPro" id="IPR045592">
    <property type="entry name" value="DUF6461"/>
</dbReference>
<evidence type="ECO:0000313" key="2">
    <source>
        <dbReference type="Proteomes" id="UP000037151"/>
    </source>
</evidence>
<dbReference type="Pfam" id="PF20062">
    <property type="entry name" value="DUF6461"/>
    <property type="match status" value="1"/>
</dbReference>
<dbReference type="PATRIC" id="fig|42234.21.peg.3735"/>
<reference evidence="2" key="1">
    <citation type="submission" date="2014-07" db="EMBL/GenBank/DDBJ databases">
        <title>Genome sequencing of plant-pathogenic Streptomyces species.</title>
        <authorList>
            <person name="Harrison J."/>
            <person name="Sapp M."/>
            <person name="Thwaites R."/>
            <person name="Studholme D.J."/>
        </authorList>
    </citation>
    <scope>NUCLEOTIDE SEQUENCE [LARGE SCALE GENOMIC DNA]</scope>
    <source>
        <strain evidence="2">NCPPB 4445</strain>
    </source>
</reference>
<gene>
    <name evidence="1" type="ORF">IQ63_18130</name>
</gene>
<sequence>MTDGITWLKDYDGWLTALLFAKGVSPEELAARMGGALLPEPATELGVDDLDEEDAVIRVGTYGRWTLAVEYGDSPAGDLLPELSRDGVELVRYSPAQEHPPALFDHARDGVHLCGHGLTEELWRWGDQPDLLVPELTAAGILADDGETYLPADGKEYGRELGEEERSLAFLERRFGLSLSPSYLQDARLPVYALRRLSD</sequence>
<proteinExistence type="predicted"/>
<protein>
    <submittedName>
        <fullName evidence="1">Uncharacterized protein</fullName>
    </submittedName>
</protein>
<evidence type="ECO:0000313" key="1">
    <source>
        <dbReference type="EMBL" id="KND33830.1"/>
    </source>
</evidence>